<dbReference type="Gene3D" id="3.20.20.410">
    <property type="entry name" value="Protein of unknown function UPF0759"/>
    <property type="match status" value="1"/>
</dbReference>
<dbReference type="Proteomes" id="UP000427769">
    <property type="component" value="Chromosome"/>
</dbReference>
<dbReference type="InterPro" id="IPR036520">
    <property type="entry name" value="UPF0759_sf"/>
</dbReference>
<dbReference type="SUPFAM" id="SSF117396">
    <property type="entry name" value="TM1631-like"/>
    <property type="match status" value="1"/>
</dbReference>
<sequence>MEKKTTPFPPILIGTCGYAYNEWVDGGFYPPGTGTVQMLPHYARIFPVTEINFTWYQMPKAAAMDRMRRKAPEEFRFAAKLTRTLTHEVDPKGWPAQAALYREGIAPLVQSGQLLAVLVQLPPFFRRTPENRRYLARLLDALAGLPVAVEFRHASWAVDRVFASLEARKVALACVDVPDLPDLFPSLAVATSPDLFYVRFHGRNAAGWRSGNMQKQFDYDYSEDELAVWSEERIPQMARLSRTGLVFFNNHVRGQAPKNARMLMEQLSDAGGRRSDDG</sequence>
<dbReference type="Pfam" id="PF01904">
    <property type="entry name" value="DUF72"/>
    <property type="match status" value="1"/>
</dbReference>
<dbReference type="RefSeq" id="WP_155302051.1">
    <property type="nucleotide sequence ID" value="NZ_AP021875.1"/>
</dbReference>
<gene>
    <name evidence="1" type="ORF">DSCW_03040</name>
</gene>
<dbReference type="EMBL" id="AP021875">
    <property type="protein sequence ID" value="BBO72887.1"/>
    <property type="molecule type" value="Genomic_DNA"/>
</dbReference>
<name>A0A5K7Z8U5_9BACT</name>
<dbReference type="PANTHER" id="PTHR30348:SF13">
    <property type="entry name" value="UPF0759 PROTEIN YUNF"/>
    <property type="match status" value="1"/>
</dbReference>
<accession>A0A5K7Z8U5</accession>
<dbReference type="OrthoDB" id="9780310at2"/>
<dbReference type="AlphaFoldDB" id="A0A5K7Z8U5"/>
<proteinExistence type="predicted"/>
<organism evidence="1 2">
    <name type="scientific">Desulfosarcina widdelii</name>
    <dbReference type="NCBI Taxonomy" id="947919"/>
    <lineage>
        <taxon>Bacteria</taxon>
        <taxon>Pseudomonadati</taxon>
        <taxon>Thermodesulfobacteriota</taxon>
        <taxon>Desulfobacteria</taxon>
        <taxon>Desulfobacterales</taxon>
        <taxon>Desulfosarcinaceae</taxon>
        <taxon>Desulfosarcina</taxon>
    </lineage>
</organism>
<protein>
    <recommendedName>
        <fullName evidence="3">DUF72 domain-containing protein</fullName>
    </recommendedName>
</protein>
<evidence type="ECO:0000313" key="2">
    <source>
        <dbReference type="Proteomes" id="UP000427769"/>
    </source>
</evidence>
<evidence type="ECO:0008006" key="3">
    <source>
        <dbReference type="Google" id="ProtNLM"/>
    </source>
</evidence>
<evidence type="ECO:0000313" key="1">
    <source>
        <dbReference type="EMBL" id="BBO72887.1"/>
    </source>
</evidence>
<keyword evidence="2" id="KW-1185">Reference proteome</keyword>
<dbReference type="PANTHER" id="PTHR30348">
    <property type="entry name" value="UNCHARACTERIZED PROTEIN YECE"/>
    <property type="match status" value="1"/>
</dbReference>
<dbReference type="InterPro" id="IPR002763">
    <property type="entry name" value="DUF72"/>
</dbReference>
<reference evidence="1 2" key="1">
    <citation type="submission" date="2019-11" db="EMBL/GenBank/DDBJ databases">
        <title>Comparative genomics of hydrocarbon-degrading Desulfosarcina strains.</title>
        <authorList>
            <person name="Watanabe M."/>
            <person name="Kojima H."/>
            <person name="Fukui M."/>
        </authorList>
    </citation>
    <scope>NUCLEOTIDE SEQUENCE [LARGE SCALE GENOMIC DNA]</scope>
    <source>
        <strain evidence="1 2">PP31</strain>
    </source>
</reference>
<dbReference type="KEGG" id="dwd:DSCW_03040"/>